<keyword evidence="2" id="KW-0812">Transmembrane</keyword>
<keyword evidence="4" id="KW-1185">Reference proteome</keyword>
<dbReference type="InterPro" id="IPR012902">
    <property type="entry name" value="N_methyl_site"/>
</dbReference>
<feature type="transmembrane region" description="Helical" evidence="2">
    <location>
        <begin position="6"/>
        <end position="27"/>
    </location>
</feature>
<dbReference type="GO" id="GO:0015628">
    <property type="term" value="P:protein secretion by the type II secretion system"/>
    <property type="evidence" value="ECO:0007669"/>
    <property type="project" value="InterPro"/>
</dbReference>
<dbReference type="Proteomes" id="UP000240505">
    <property type="component" value="Chromosome"/>
</dbReference>
<dbReference type="PANTHER" id="PTHR30093:SF47">
    <property type="entry name" value="TYPE IV PILUS NON-CORE MINOR PILIN PILE"/>
    <property type="match status" value="1"/>
</dbReference>
<dbReference type="InterPro" id="IPR045584">
    <property type="entry name" value="Pilin-like"/>
</dbReference>
<dbReference type="AlphaFoldDB" id="A0A2R4CAK1"/>
<dbReference type="NCBIfam" id="TIGR02532">
    <property type="entry name" value="IV_pilin_GFxxxE"/>
    <property type="match status" value="1"/>
</dbReference>
<gene>
    <name evidence="3" type="ORF">C9I28_13680</name>
</gene>
<dbReference type="SUPFAM" id="SSF54523">
    <property type="entry name" value="Pili subunits"/>
    <property type="match status" value="1"/>
</dbReference>
<protein>
    <submittedName>
        <fullName evidence="3">Type II secretion system protein G</fullName>
    </submittedName>
</protein>
<evidence type="ECO:0000313" key="3">
    <source>
        <dbReference type="EMBL" id="AVR96625.1"/>
    </source>
</evidence>
<proteinExistence type="predicted"/>
<keyword evidence="1" id="KW-0488">Methylation</keyword>
<evidence type="ECO:0000256" key="2">
    <source>
        <dbReference type="SAM" id="Phobius"/>
    </source>
</evidence>
<dbReference type="GO" id="GO:0015627">
    <property type="term" value="C:type II protein secretion system complex"/>
    <property type="evidence" value="ECO:0007669"/>
    <property type="project" value="InterPro"/>
</dbReference>
<dbReference type="Pfam" id="PF07963">
    <property type="entry name" value="N_methyl"/>
    <property type="match status" value="1"/>
</dbReference>
<dbReference type="Gene3D" id="3.30.700.10">
    <property type="entry name" value="Glycoprotein, Type 4 Pilin"/>
    <property type="match status" value="1"/>
</dbReference>
<organism evidence="3 4">
    <name type="scientific">Pseudoduganella armeniaca</name>
    <dbReference type="NCBI Taxonomy" id="2072590"/>
    <lineage>
        <taxon>Bacteria</taxon>
        <taxon>Pseudomonadati</taxon>
        <taxon>Pseudomonadota</taxon>
        <taxon>Betaproteobacteria</taxon>
        <taxon>Burkholderiales</taxon>
        <taxon>Oxalobacteraceae</taxon>
        <taxon>Telluria group</taxon>
        <taxon>Pseudoduganella</taxon>
    </lineage>
</organism>
<dbReference type="InterPro" id="IPR000983">
    <property type="entry name" value="Bac_GSPG_pilin"/>
</dbReference>
<evidence type="ECO:0000256" key="1">
    <source>
        <dbReference type="ARBA" id="ARBA00022481"/>
    </source>
</evidence>
<evidence type="ECO:0000313" key="4">
    <source>
        <dbReference type="Proteomes" id="UP000240505"/>
    </source>
</evidence>
<dbReference type="RefSeq" id="WP_107141974.1">
    <property type="nucleotide sequence ID" value="NZ_CP028324.1"/>
</dbReference>
<dbReference type="KEGG" id="masz:C9I28_13680"/>
<reference evidence="3 4" key="1">
    <citation type="submission" date="2018-03" db="EMBL/GenBank/DDBJ databases">
        <title>Massilia armeniaca sp. nov., isolated from desert soil.</title>
        <authorList>
            <person name="Huang H."/>
            <person name="Ren M."/>
        </authorList>
    </citation>
    <scope>NUCLEOTIDE SEQUENCE [LARGE SCALE GENOMIC DNA]</scope>
    <source>
        <strain evidence="3 4">ZMN-3</strain>
    </source>
</reference>
<dbReference type="EMBL" id="CP028324">
    <property type="protein sequence ID" value="AVR96625.1"/>
    <property type="molecule type" value="Genomic_DNA"/>
</dbReference>
<dbReference type="OrthoDB" id="9795612at2"/>
<accession>A0A2R4CAK1</accession>
<dbReference type="PANTHER" id="PTHR30093">
    <property type="entry name" value="GENERAL SECRETION PATHWAY PROTEIN G"/>
    <property type="match status" value="1"/>
</dbReference>
<name>A0A2R4CAK1_9BURK</name>
<keyword evidence="2" id="KW-1133">Transmembrane helix</keyword>
<keyword evidence="2" id="KW-0472">Membrane</keyword>
<dbReference type="PRINTS" id="PR00813">
    <property type="entry name" value="BCTERIALGSPG"/>
</dbReference>
<sequence length="124" mass="14058">MVKKNGFTLIELLVVMALIGMLLSLSVPRYFGHVDKARETVLRQNLAQLRDAIDKYFSDNGCYPDTLDELVERHYLRRVPVDPLTERTDTWIVVPPQREHIGNLFDVHSGAAGKGSDGNDYASW</sequence>